<sequence length="135" mass="14811">MCELNNARTGPISKDPMGPTDHVNEAEGNSSAQTDPIVKQEESDAAALARSVSYEFPNTEITLAVSNSPRRFLRQSAWQPPHVESQQQSQSYEESLLSFWAATNAERNFPGYFANTRRLDALPQSSGSIAPAIEV</sequence>
<reference evidence="2" key="2">
    <citation type="journal article" date="2022" name="Microb. Genom.">
        <title>A chromosome-scale genome assembly of the tomato pathogen Cladosporium fulvum reveals a compartmentalized genome architecture and the presence of a dispensable chromosome.</title>
        <authorList>
            <person name="Zaccaron A.Z."/>
            <person name="Chen L.H."/>
            <person name="Samaras A."/>
            <person name="Stergiopoulos I."/>
        </authorList>
    </citation>
    <scope>NUCLEOTIDE SEQUENCE</scope>
    <source>
        <strain evidence="2">Race5_Kim</strain>
    </source>
</reference>
<evidence type="ECO:0000313" key="2">
    <source>
        <dbReference type="EMBL" id="UJO13821.1"/>
    </source>
</evidence>
<reference evidence="2" key="1">
    <citation type="submission" date="2021-12" db="EMBL/GenBank/DDBJ databases">
        <authorList>
            <person name="Zaccaron A."/>
            <person name="Stergiopoulos I."/>
        </authorList>
    </citation>
    <scope>NUCLEOTIDE SEQUENCE</scope>
    <source>
        <strain evidence="2">Race5_Kim</strain>
    </source>
</reference>
<keyword evidence="3" id="KW-1185">Reference proteome</keyword>
<dbReference type="KEGG" id="ffu:CLAFUR5_02969"/>
<organism evidence="2 3">
    <name type="scientific">Passalora fulva</name>
    <name type="common">Tomato leaf mold</name>
    <name type="synonym">Cladosporium fulvum</name>
    <dbReference type="NCBI Taxonomy" id="5499"/>
    <lineage>
        <taxon>Eukaryota</taxon>
        <taxon>Fungi</taxon>
        <taxon>Dikarya</taxon>
        <taxon>Ascomycota</taxon>
        <taxon>Pezizomycotina</taxon>
        <taxon>Dothideomycetes</taxon>
        <taxon>Dothideomycetidae</taxon>
        <taxon>Mycosphaerellales</taxon>
        <taxon>Mycosphaerellaceae</taxon>
        <taxon>Fulvia</taxon>
    </lineage>
</organism>
<gene>
    <name evidence="2" type="ORF">CLAFUR5_02969</name>
</gene>
<dbReference type="AlphaFoldDB" id="A0A9Q8LAB5"/>
<protein>
    <submittedName>
        <fullName evidence="2">Uncharacterized protein</fullName>
    </submittedName>
</protein>
<evidence type="ECO:0000313" key="3">
    <source>
        <dbReference type="Proteomes" id="UP000756132"/>
    </source>
</evidence>
<accession>A0A9Q8LAB5</accession>
<dbReference type="RefSeq" id="XP_047758187.1">
    <property type="nucleotide sequence ID" value="XM_047902117.1"/>
</dbReference>
<dbReference type="GeneID" id="71982847"/>
<evidence type="ECO:0000256" key="1">
    <source>
        <dbReference type="SAM" id="MobiDB-lite"/>
    </source>
</evidence>
<name>A0A9Q8LAB5_PASFU</name>
<proteinExistence type="predicted"/>
<dbReference type="EMBL" id="CP090164">
    <property type="protein sequence ID" value="UJO13821.1"/>
    <property type="molecule type" value="Genomic_DNA"/>
</dbReference>
<dbReference type="Proteomes" id="UP000756132">
    <property type="component" value="Chromosome 2"/>
</dbReference>
<feature type="region of interest" description="Disordered" evidence="1">
    <location>
        <begin position="1"/>
        <end position="44"/>
    </location>
</feature>